<dbReference type="InterPro" id="IPR006390">
    <property type="entry name" value="DHP_synth_dom"/>
</dbReference>
<keyword evidence="8" id="KW-0289">Folate biosynthesis</keyword>
<keyword evidence="6" id="KW-0479">Metal-binding</keyword>
<comment type="catalytic activity">
    <reaction evidence="1">
        <text>(7,8-dihydropterin-6-yl)methyl diphosphate + 4-aminobenzoate = 7,8-dihydropteroate + diphosphate</text>
        <dbReference type="Rhea" id="RHEA:19949"/>
        <dbReference type="ChEBI" id="CHEBI:17836"/>
        <dbReference type="ChEBI" id="CHEBI:17839"/>
        <dbReference type="ChEBI" id="CHEBI:33019"/>
        <dbReference type="ChEBI" id="CHEBI:72950"/>
        <dbReference type="EC" id="2.5.1.15"/>
    </reaction>
</comment>
<dbReference type="EMBL" id="JAVNWW010000007">
    <property type="protein sequence ID" value="MDU0809595.1"/>
    <property type="molecule type" value="Genomic_DNA"/>
</dbReference>
<keyword evidence="11" id="KW-1185">Reference proteome</keyword>
<protein>
    <recommendedName>
        <fullName evidence="4">dihydropteroate synthase</fullName>
        <ecNumber evidence="4">2.5.1.15</ecNumber>
    </recommendedName>
</protein>
<evidence type="ECO:0000256" key="3">
    <source>
        <dbReference type="ARBA" id="ARBA00004763"/>
    </source>
</evidence>
<name>A0ABU3TUS4_9BACT</name>
<evidence type="ECO:0000256" key="5">
    <source>
        <dbReference type="ARBA" id="ARBA00022679"/>
    </source>
</evidence>
<dbReference type="PANTHER" id="PTHR20941:SF1">
    <property type="entry name" value="FOLIC ACID SYNTHESIS PROTEIN FOL1"/>
    <property type="match status" value="1"/>
</dbReference>
<dbReference type="GO" id="GO:0004156">
    <property type="term" value="F:dihydropteroate synthase activity"/>
    <property type="evidence" value="ECO:0007669"/>
    <property type="project" value="UniProtKB-EC"/>
</dbReference>
<feature type="domain" description="Pterin-binding" evidence="9">
    <location>
        <begin position="23"/>
        <end position="275"/>
    </location>
</feature>
<evidence type="ECO:0000256" key="7">
    <source>
        <dbReference type="ARBA" id="ARBA00022842"/>
    </source>
</evidence>
<dbReference type="SUPFAM" id="SSF51717">
    <property type="entry name" value="Dihydropteroate synthetase-like"/>
    <property type="match status" value="1"/>
</dbReference>
<dbReference type="PANTHER" id="PTHR20941">
    <property type="entry name" value="FOLATE SYNTHESIS PROTEINS"/>
    <property type="match status" value="1"/>
</dbReference>
<proteinExistence type="predicted"/>
<evidence type="ECO:0000313" key="11">
    <source>
        <dbReference type="Proteomes" id="UP001249959"/>
    </source>
</evidence>
<gene>
    <name evidence="10" type="primary">folP</name>
    <name evidence="10" type="ORF">PQG45_11195</name>
</gene>
<dbReference type="InterPro" id="IPR000489">
    <property type="entry name" value="Pterin-binding_dom"/>
</dbReference>
<dbReference type="PROSITE" id="PS00793">
    <property type="entry name" value="DHPS_2"/>
    <property type="match status" value="1"/>
</dbReference>
<evidence type="ECO:0000256" key="2">
    <source>
        <dbReference type="ARBA" id="ARBA00001946"/>
    </source>
</evidence>
<keyword evidence="5 10" id="KW-0808">Transferase</keyword>
<dbReference type="InterPro" id="IPR045031">
    <property type="entry name" value="DHP_synth-like"/>
</dbReference>
<dbReference type="Gene3D" id="3.20.20.20">
    <property type="entry name" value="Dihydropteroate synthase-like"/>
    <property type="match status" value="1"/>
</dbReference>
<dbReference type="CDD" id="cd00739">
    <property type="entry name" value="DHPS"/>
    <property type="match status" value="1"/>
</dbReference>
<evidence type="ECO:0000259" key="9">
    <source>
        <dbReference type="PROSITE" id="PS50972"/>
    </source>
</evidence>
<organism evidence="10 11">
    <name type="scientific">Aquirufa regiilacus</name>
    <dbReference type="NCBI Taxonomy" id="3024868"/>
    <lineage>
        <taxon>Bacteria</taxon>
        <taxon>Pseudomonadati</taxon>
        <taxon>Bacteroidota</taxon>
        <taxon>Cytophagia</taxon>
        <taxon>Cytophagales</taxon>
        <taxon>Flectobacillaceae</taxon>
        <taxon>Aquirufa</taxon>
    </lineage>
</organism>
<evidence type="ECO:0000313" key="10">
    <source>
        <dbReference type="EMBL" id="MDU0809595.1"/>
    </source>
</evidence>
<reference evidence="10 11" key="1">
    <citation type="submission" date="2023-09" db="EMBL/GenBank/DDBJ databases">
        <title>Aquirufa genomes.</title>
        <authorList>
            <person name="Pitt A."/>
        </authorList>
    </citation>
    <scope>NUCLEOTIDE SEQUENCE [LARGE SCALE GENOMIC DNA]</scope>
    <source>
        <strain evidence="10 11">LEOWEIH-7C</strain>
    </source>
</reference>
<comment type="pathway">
    <text evidence="3">Cofactor biosynthesis; tetrahydrofolate biosynthesis; 7,8-dihydrofolate from 2-amino-4-hydroxy-6-hydroxymethyl-7,8-dihydropteridine diphosphate and 4-aminobenzoate: step 1/2.</text>
</comment>
<dbReference type="EC" id="2.5.1.15" evidence="4"/>
<comment type="caution">
    <text evidence="10">The sequence shown here is derived from an EMBL/GenBank/DDBJ whole genome shotgun (WGS) entry which is preliminary data.</text>
</comment>
<dbReference type="NCBIfam" id="TIGR01496">
    <property type="entry name" value="DHPS"/>
    <property type="match status" value="1"/>
</dbReference>
<dbReference type="RefSeq" id="WP_315577642.1">
    <property type="nucleotide sequence ID" value="NZ_JARDXH010000010.1"/>
</dbReference>
<dbReference type="InterPro" id="IPR011005">
    <property type="entry name" value="Dihydropteroate_synth-like_sf"/>
</dbReference>
<dbReference type="Proteomes" id="UP001249959">
    <property type="component" value="Unassembled WGS sequence"/>
</dbReference>
<accession>A0ABU3TUS4</accession>
<evidence type="ECO:0000256" key="6">
    <source>
        <dbReference type="ARBA" id="ARBA00022723"/>
    </source>
</evidence>
<evidence type="ECO:0000256" key="4">
    <source>
        <dbReference type="ARBA" id="ARBA00012458"/>
    </source>
</evidence>
<keyword evidence="7" id="KW-0460">Magnesium</keyword>
<dbReference type="PROSITE" id="PS50972">
    <property type="entry name" value="PTERIN_BINDING"/>
    <property type="match status" value="1"/>
</dbReference>
<dbReference type="Pfam" id="PF00809">
    <property type="entry name" value="Pterin_bind"/>
    <property type="match status" value="1"/>
</dbReference>
<evidence type="ECO:0000256" key="8">
    <source>
        <dbReference type="ARBA" id="ARBA00022909"/>
    </source>
</evidence>
<sequence>MNALFPSFQTIRVQGRILSLDKPLIMGILNTTPDSFYAGSRALDVSICLERVAGMIALGADIIDIGGHSTRPGAAPVSVEEEIARVVPVISLLRQQFPSLIISIDTYRLSVAKAAIAAGADILNDIGAGQMDSGIFEWVAQNQVPYILSHSRGAFDQVHEVPDYQDVVSDVWSDLAEKLQQLRVLGAKDVIIDPGLGFSKSMEHNYVLLAHLSVFKTLGAPILLGVSRKSMIYKTLGITAAESLNGTSVLHTIALQQGANILRVHDVAEAKEVITLVAKLQSNGLPNLD</sequence>
<comment type="cofactor">
    <cofactor evidence="2">
        <name>Mg(2+)</name>
        <dbReference type="ChEBI" id="CHEBI:18420"/>
    </cofactor>
</comment>
<evidence type="ECO:0000256" key="1">
    <source>
        <dbReference type="ARBA" id="ARBA00000012"/>
    </source>
</evidence>